<organism evidence="2 3">
    <name type="scientific">Cellvibrio zantedeschiae</name>
    <dbReference type="NCBI Taxonomy" id="1237077"/>
    <lineage>
        <taxon>Bacteria</taxon>
        <taxon>Pseudomonadati</taxon>
        <taxon>Pseudomonadota</taxon>
        <taxon>Gammaproteobacteria</taxon>
        <taxon>Cellvibrionales</taxon>
        <taxon>Cellvibrionaceae</taxon>
        <taxon>Cellvibrio</taxon>
    </lineage>
</organism>
<keyword evidence="3" id="KW-1185">Reference proteome</keyword>
<dbReference type="Gene3D" id="3.40.190.10">
    <property type="entry name" value="Periplasmic binding protein-like II"/>
    <property type="match status" value="2"/>
</dbReference>
<keyword evidence="1" id="KW-0732">Signal</keyword>
<evidence type="ECO:0000313" key="3">
    <source>
        <dbReference type="Proteomes" id="UP000619761"/>
    </source>
</evidence>
<feature type="signal peptide" evidence="1">
    <location>
        <begin position="1"/>
        <end position="21"/>
    </location>
</feature>
<dbReference type="EMBL" id="BMYZ01000001">
    <property type="protein sequence ID" value="GGY61344.1"/>
    <property type="molecule type" value="Genomic_DNA"/>
</dbReference>
<proteinExistence type="predicted"/>
<evidence type="ECO:0000313" key="2">
    <source>
        <dbReference type="EMBL" id="GGY61344.1"/>
    </source>
</evidence>
<accession>A0ABQ3AP54</accession>
<name>A0ABQ3AP54_9GAMM</name>
<protein>
    <recommendedName>
        <fullName evidence="4">Solute-binding protein family 3/N-terminal domain-containing protein</fullName>
    </recommendedName>
</protein>
<reference evidence="3" key="1">
    <citation type="journal article" date="2019" name="Int. J. Syst. Evol. Microbiol.">
        <title>The Global Catalogue of Microorganisms (GCM) 10K type strain sequencing project: providing services to taxonomists for standard genome sequencing and annotation.</title>
        <authorList>
            <consortium name="The Broad Institute Genomics Platform"/>
            <consortium name="The Broad Institute Genome Sequencing Center for Infectious Disease"/>
            <person name="Wu L."/>
            <person name="Ma J."/>
        </authorList>
    </citation>
    <scope>NUCLEOTIDE SEQUENCE [LARGE SCALE GENOMIC DNA]</scope>
    <source>
        <strain evidence="3">KCTC 32239</strain>
    </source>
</reference>
<sequence length="286" mass="32332">MKYRKLALVCLLGVLSSGTRAEDSLIRVNDSSDPNGPYAVKMIQLALKHIDKKYKLVVTKEPYSQVKIMEEVSNGKLEAFWNSSNADKESMFTPIRICLYKGLLGNRIFIINKNNQSKFDNVKTVEDLKKLTIGQGKTWADTKILESNGFKVVKANKYESLFLMVDGGRFDAFSRGVHEPFGELDAHPNLKDLTVEKGLMLVYRMPFYLFVGKENKALARDLEAGLNAAIADGSFDQTFFADPSVQDVLAKADMKNRRSFFLDNPTLSKETPLDRKELWFDPKTIP</sequence>
<dbReference type="Proteomes" id="UP000619761">
    <property type="component" value="Unassembled WGS sequence"/>
</dbReference>
<dbReference type="SUPFAM" id="SSF53850">
    <property type="entry name" value="Periplasmic binding protein-like II"/>
    <property type="match status" value="1"/>
</dbReference>
<comment type="caution">
    <text evidence="2">The sequence shown here is derived from an EMBL/GenBank/DDBJ whole genome shotgun (WGS) entry which is preliminary data.</text>
</comment>
<evidence type="ECO:0000256" key="1">
    <source>
        <dbReference type="SAM" id="SignalP"/>
    </source>
</evidence>
<dbReference type="RefSeq" id="WP_189415017.1">
    <property type="nucleotide sequence ID" value="NZ_BMYZ01000001.1"/>
</dbReference>
<feature type="chain" id="PRO_5045434127" description="Solute-binding protein family 3/N-terminal domain-containing protein" evidence="1">
    <location>
        <begin position="22"/>
        <end position="286"/>
    </location>
</feature>
<gene>
    <name evidence="2" type="ORF">GCM10011613_00920</name>
</gene>
<evidence type="ECO:0008006" key="4">
    <source>
        <dbReference type="Google" id="ProtNLM"/>
    </source>
</evidence>